<evidence type="ECO:0000256" key="1">
    <source>
        <dbReference type="SAM" id="MobiDB-lite"/>
    </source>
</evidence>
<dbReference type="EMBL" id="PGCJ01000039">
    <property type="protein sequence ID" value="PLW54891.1"/>
    <property type="molecule type" value="Genomic_DNA"/>
</dbReference>
<accession>A0A2N5U0B8</accession>
<evidence type="ECO:0000313" key="4">
    <source>
        <dbReference type="Proteomes" id="UP000235388"/>
    </source>
</evidence>
<dbReference type="Proteomes" id="UP000235388">
    <property type="component" value="Unassembled WGS sequence"/>
</dbReference>
<evidence type="ECO:0000313" key="3">
    <source>
        <dbReference type="EMBL" id="PLW54891.1"/>
    </source>
</evidence>
<name>A0A2N5U0B8_9BASI</name>
<dbReference type="EMBL" id="PGCI01000275">
    <property type="protein sequence ID" value="PLW31199.1"/>
    <property type="molecule type" value="Genomic_DNA"/>
</dbReference>
<organism evidence="2 5">
    <name type="scientific">Puccinia coronata f. sp. avenae</name>
    <dbReference type="NCBI Taxonomy" id="200324"/>
    <lineage>
        <taxon>Eukaryota</taxon>
        <taxon>Fungi</taxon>
        <taxon>Dikarya</taxon>
        <taxon>Basidiomycota</taxon>
        <taxon>Pucciniomycotina</taxon>
        <taxon>Pucciniomycetes</taxon>
        <taxon>Pucciniales</taxon>
        <taxon>Pucciniaceae</taxon>
        <taxon>Puccinia</taxon>
    </lineage>
</organism>
<dbReference type="AlphaFoldDB" id="A0A2N5U0B8"/>
<gene>
    <name evidence="3" type="ORF">PCANC_05889</name>
    <name evidence="2" type="ORF">PCASD_11080</name>
</gene>
<keyword evidence="4" id="KW-1185">Reference proteome</keyword>
<feature type="compositionally biased region" description="Polar residues" evidence="1">
    <location>
        <begin position="165"/>
        <end position="177"/>
    </location>
</feature>
<evidence type="ECO:0000313" key="2">
    <source>
        <dbReference type="EMBL" id="PLW31199.1"/>
    </source>
</evidence>
<dbReference type="Proteomes" id="UP000235392">
    <property type="component" value="Unassembled WGS sequence"/>
</dbReference>
<proteinExistence type="predicted"/>
<comment type="caution">
    <text evidence="2">The sequence shown here is derived from an EMBL/GenBank/DDBJ whole genome shotgun (WGS) entry which is preliminary data.</text>
</comment>
<sequence length="296" mass="33106">MHHPPSTDLTANLSAIDLHFTIYIPKRKALRTARHCPIQRAHEMHTNPKECSLVVDLHSTNLKEFKNLVYQSISVHSPQEDLGALVKCDSESQHPRTVWLVGITCAAPAFRNATTIPEVGGKRVYDQWRNSIHCSQTGRPYVHVRQSRAASLLRIKQPGADVLNPTGSSIAPEASTSHVRRPQPSARGRRTTRQKQTSPPPVNHHPSSPTPNLVKPIPGQLKEFFKFCSIEPDVVAQHLAALCPTLHIDRFELFTSDLVVKAMLDKHNVPVGLVSILRDYVPRFAAHMKTKSKLSW</sequence>
<feature type="region of interest" description="Disordered" evidence="1">
    <location>
        <begin position="158"/>
        <end position="215"/>
    </location>
</feature>
<protein>
    <submittedName>
        <fullName evidence="2">Uncharacterized protein</fullName>
    </submittedName>
</protein>
<evidence type="ECO:0000313" key="5">
    <source>
        <dbReference type="Proteomes" id="UP000235392"/>
    </source>
</evidence>
<reference evidence="4 5" key="1">
    <citation type="submission" date="2017-11" db="EMBL/GenBank/DDBJ databases">
        <title>De novo assembly and phasing of dikaryotic genomes from two isolates of Puccinia coronata f. sp. avenae, the causal agent of oat crown rust.</title>
        <authorList>
            <person name="Miller M.E."/>
            <person name="Zhang Y."/>
            <person name="Omidvar V."/>
            <person name="Sperschneider J."/>
            <person name="Schwessinger B."/>
            <person name="Raley C."/>
            <person name="Palmer J.M."/>
            <person name="Garnica D."/>
            <person name="Upadhyaya N."/>
            <person name="Rathjen J."/>
            <person name="Taylor J.M."/>
            <person name="Park R.F."/>
            <person name="Dodds P.N."/>
            <person name="Hirsch C.D."/>
            <person name="Kianian S.F."/>
            <person name="Figueroa M."/>
        </authorList>
    </citation>
    <scope>NUCLEOTIDE SEQUENCE [LARGE SCALE GENOMIC DNA]</scope>
    <source>
        <strain evidence="3">12NC29</strain>
        <strain evidence="2">12SD80</strain>
    </source>
</reference>